<name>A0A6B8KDS4_9HYPH</name>
<sequence length="157" mass="16686">MPIPLFAILQAIAKLAWGAANSTLGRALLLAGLAYTWGCHSASSAYEARIAAERAALAAAQARELAREQDATRTIARDATDRAAADALEQRALQAKIDDLRAKDNLDVPPASYLPTARDSGAIHAPRPCLVDDGFARFLREFDSAARSKAASPSRSK</sequence>
<proteinExistence type="predicted"/>
<protein>
    <submittedName>
        <fullName evidence="1">Uncharacterized protein</fullName>
    </submittedName>
</protein>
<reference evidence="1 2" key="1">
    <citation type="submission" date="2019-11" db="EMBL/GenBank/DDBJ databases">
        <title>The genome sequence of Methylocystis heyeri.</title>
        <authorList>
            <person name="Oshkin I.Y."/>
            <person name="Miroshnikov K."/>
            <person name="Dedysh S.N."/>
        </authorList>
    </citation>
    <scope>NUCLEOTIDE SEQUENCE [LARGE SCALE GENOMIC DNA]</scope>
    <source>
        <strain evidence="1 2">H2</strain>
    </source>
</reference>
<dbReference type="RefSeq" id="WP_136496119.1">
    <property type="nucleotide sequence ID" value="NZ_CP046052.1"/>
</dbReference>
<dbReference type="AlphaFoldDB" id="A0A6B8KDS4"/>
<evidence type="ECO:0000313" key="1">
    <source>
        <dbReference type="EMBL" id="QGM45849.1"/>
    </source>
</evidence>
<dbReference type="Proteomes" id="UP000309061">
    <property type="component" value="Chromosome"/>
</dbReference>
<gene>
    <name evidence="1" type="ORF">H2LOC_009120</name>
</gene>
<dbReference type="KEGG" id="mhey:H2LOC_009120"/>
<accession>A0A6B8KDS4</accession>
<dbReference type="EMBL" id="CP046052">
    <property type="protein sequence ID" value="QGM45849.1"/>
    <property type="molecule type" value="Genomic_DNA"/>
</dbReference>
<keyword evidence="2" id="KW-1185">Reference proteome</keyword>
<organism evidence="1 2">
    <name type="scientific">Methylocystis heyeri</name>
    <dbReference type="NCBI Taxonomy" id="391905"/>
    <lineage>
        <taxon>Bacteria</taxon>
        <taxon>Pseudomonadati</taxon>
        <taxon>Pseudomonadota</taxon>
        <taxon>Alphaproteobacteria</taxon>
        <taxon>Hyphomicrobiales</taxon>
        <taxon>Methylocystaceae</taxon>
        <taxon>Methylocystis</taxon>
    </lineage>
</organism>
<evidence type="ECO:0000313" key="2">
    <source>
        <dbReference type="Proteomes" id="UP000309061"/>
    </source>
</evidence>